<dbReference type="GO" id="GO:0015165">
    <property type="term" value="F:pyrimidine nucleotide-sugar transmembrane transporter activity"/>
    <property type="evidence" value="ECO:0007669"/>
    <property type="project" value="InterPro"/>
</dbReference>
<feature type="transmembrane region" description="Helical" evidence="5">
    <location>
        <begin position="260"/>
        <end position="281"/>
    </location>
</feature>
<dbReference type="STRING" id="1890364.A0A2P6NJ09"/>
<reference evidence="6 7" key="1">
    <citation type="journal article" date="2018" name="Genome Biol. Evol.">
        <title>Multiple Roots of Fruiting Body Formation in Amoebozoa.</title>
        <authorList>
            <person name="Hillmann F."/>
            <person name="Forbes G."/>
            <person name="Novohradska S."/>
            <person name="Ferling I."/>
            <person name="Riege K."/>
            <person name="Groth M."/>
            <person name="Westermann M."/>
            <person name="Marz M."/>
            <person name="Spaller T."/>
            <person name="Winckler T."/>
            <person name="Schaap P."/>
            <person name="Glockner G."/>
        </authorList>
    </citation>
    <scope>NUCLEOTIDE SEQUENCE [LARGE SCALE GENOMIC DNA]</scope>
    <source>
        <strain evidence="6 7">Jena</strain>
    </source>
</reference>
<dbReference type="PIRSF" id="PIRSF005799">
    <property type="entry name" value="UDP-gal_transpt"/>
    <property type="match status" value="1"/>
</dbReference>
<proteinExistence type="predicted"/>
<dbReference type="Pfam" id="PF04142">
    <property type="entry name" value="Nuc_sug_transp"/>
    <property type="match status" value="1"/>
</dbReference>
<feature type="transmembrane region" description="Helical" evidence="5">
    <location>
        <begin position="202"/>
        <end position="218"/>
    </location>
</feature>
<keyword evidence="2 5" id="KW-0812">Transmembrane</keyword>
<comment type="subcellular location">
    <subcellularLocation>
        <location evidence="1">Membrane</location>
        <topology evidence="1">Multi-pass membrane protein</topology>
    </subcellularLocation>
</comment>
<evidence type="ECO:0000256" key="2">
    <source>
        <dbReference type="ARBA" id="ARBA00022692"/>
    </source>
</evidence>
<dbReference type="PANTHER" id="PTHR10231">
    <property type="entry name" value="NUCLEOTIDE-SUGAR TRANSMEMBRANE TRANSPORTER"/>
    <property type="match status" value="1"/>
</dbReference>
<protein>
    <submittedName>
        <fullName evidence="6">Uncharacterized protein</fullName>
    </submittedName>
</protein>
<dbReference type="GO" id="GO:0000139">
    <property type="term" value="C:Golgi membrane"/>
    <property type="evidence" value="ECO:0007669"/>
    <property type="project" value="InterPro"/>
</dbReference>
<dbReference type="InterPro" id="IPR037185">
    <property type="entry name" value="EmrE-like"/>
</dbReference>
<feature type="transmembrane region" description="Helical" evidence="5">
    <location>
        <begin position="133"/>
        <end position="151"/>
    </location>
</feature>
<dbReference type="InParanoid" id="A0A2P6NJ09"/>
<organism evidence="6 7">
    <name type="scientific">Planoprotostelium fungivorum</name>
    <dbReference type="NCBI Taxonomy" id="1890364"/>
    <lineage>
        <taxon>Eukaryota</taxon>
        <taxon>Amoebozoa</taxon>
        <taxon>Evosea</taxon>
        <taxon>Variosea</taxon>
        <taxon>Cavosteliida</taxon>
        <taxon>Cavosteliaceae</taxon>
        <taxon>Planoprotostelium</taxon>
    </lineage>
</organism>
<feature type="transmembrane region" description="Helical" evidence="5">
    <location>
        <begin position="47"/>
        <end position="67"/>
    </location>
</feature>
<accession>A0A2P6NJ09</accession>
<dbReference type="OrthoDB" id="408493at2759"/>
<dbReference type="Proteomes" id="UP000241769">
    <property type="component" value="Unassembled WGS sequence"/>
</dbReference>
<comment type="caution">
    <text evidence="6">The sequence shown here is derived from an EMBL/GenBank/DDBJ whole genome shotgun (WGS) entry which is preliminary data.</text>
</comment>
<evidence type="ECO:0000256" key="3">
    <source>
        <dbReference type="ARBA" id="ARBA00022989"/>
    </source>
</evidence>
<keyword evidence="7" id="KW-1185">Reference proteome</keyword>
<feature type="transmembrane region" description="Helical" evidence="5">
    <location>
        <begin position="287"/>
        <end position="305"/>
    </location>
</feature>
<gene>
    <name evidence="6" type="ORF">PROFUN_08864</name>
</gene>
<evidence type="ECO:0000256" key="1">
    <source>
        <dbReference type="ARBA" id="ARBA00004141"/>
    </source>
</evidence>
<name>A0A2P6NJ09_9EUKA</name>
<evidence type="ECO:0000313" key="7">
    <source>
        <dbReference type="Proteomes" id="UP000241769"/>
    </source>
</evidence>
<dbReference type="EMBL" id="MDYQ01000073">
    <property type="protein sequence ID" value="PRP83927.1"/>
    <property type="molecule type" value="Genomic_DNA"/>
</dbReference>
<sequence length="325" mass="35941">MSGVVDRVREAGKTGFWVIVLTFLLSGQSLLISHSKSLDGYKYNTTSAVLLAEIIKFFLAIFLLRWEGLELNFRVNKDTLLYSIPAIIYSLQNNLVFVALSHMDPTTYQILVNLKILTTGVLFRIVMGKELSSLQWSALFLLAVGCAVSQTPCETSSGVQTSFIGVIVCIIVSCMSPAAGIATEWIMKKSTLKKDPLHSQNMHLYFFGIISNFIAYVDEPNFMTSSFFEGYTLSTGLVVLSYAFTGLTVSLIMKYADNMVKIYSVAVSMALTLVLSVLFMGQQPTSQMFFGISIITVSILMYFNVVTPEISQKTLPTTQEGTKNT</sequence>
<feature type="transmembrane region" description="Helical" evidence="5">
    <location>
        <begin position="163"/>
        <end position="182"/>
    </location>
</feature>
<keyword evidence="3 5" id="KW-1133">Transmembrane helix</keyword>
<dbReference type="InterPro" id="IPR007271">
    <property type="entry name" value="Nuc_sug_transpt"/>
</dbReference>
<evidence type="ECO:0000256" key="4">
    <source>
        <dbReference type="ARBA" id="ARBA00023136"/>
    </source>
</evidence>
<evidence type="ECO:0000256" key="5">
    <source>
        <dbReference type="SAM" id="Phobius"/>
    </source>
</evidence>
<keyword evidence="4 5" id="KW-0472">Membrane</keyword>
<feature type="transmembrane region" description="Helical" evidence="5">
    <location>
        <begin position="230"/>
        <end position="253"/>
    </location>
</feature>
<feature type="transmembrane region" description="Helical" evidence="5">
    <location>
        <begin position="79"/>
        <end position="100"/>
    </location>
</feature>
<feature type="transmembrane region" description="Helical" evidence="5">
    <location>
        <begin position="16"/>
        <end position="35"/>
    </location>
</feature>
<dbReference type="AlphaFoldDB" id="A0A2P6NJ09"/>
<dbReference type="SUPFAM" id="SSF103481">
    <property type="entry name" value="Multidrug resistance efflux transporter EmrE"/>
    <property type="match status" value="1"/>
</dbReference>
<dbReference type="NCBIfam" id="TIGR00803">
    <property type="entry name" value="nst"/>
    <property type="match status" value="1"/>
</dbReference>
<evidence type="ECO:0000313" key="6">
    <source>
        <dbReference type="EMBL" id="PRP83927.1"/>
    </source>
</evidence>